<comment type="caution">
    <text evidence="1">The sequence shown here is derived from an EMBL/GenBank/DDBJ whole genome shotgun (WGS) entry which is preliminary data.</text>
</comment>
<evidence type="ECO:0000313" key="1">
    <source>
        <dbReference type="EMBL" id="PSB36508.1"/>
    </source>
</evidence>
<sequence length="419" mass="44706">MERIGRVLIVDPAYASGVGHHGDVNAQLLAALERQGWQAECWGDAAVEARGCRGVFSGCGYEDPRHWADLGGTVHLARRLEGQLLAALEGQGPVGGWVLHTVLPFQLLGVARALRHLPAATVMVSLMFPPGETLGGEGGEEAAISNCRVALSALAQAMGQGGHRLRLELPSQQGLELYAPLLESAGLACSGLHPAVVGAGLPVRASAGPGGRPRVLLHWGDLKPGKGRGEALAVVRQLLDGGPLPPPLREAEWLFQVHSQEPLPAAEKTILDQARERIAGFQWLNERVEAERMQALLAGCDGALLAYDPVLYRQRSSGLLWSYGAARWSSDQPAAVVGRPGGWLEREARDLGLGWRSSRDGRWLEDLAAAMEESCAGGVNAAERFTAYGQRMLGEGFAGHVARRLQELQSAESQTIEQG</sequence>
<dbReference type="RefSeq" id="WP_106222412.1">
    <property type="nucleotide sequence ID" value="NZ_PVWP01000009.1"/>
</dbReference>
<gene>
    <name evidence="1" type="ORF">C7B81_13100</name>
</gene>
<dbReference type="Proteomes" id="UP000238218">
    <property type="component" value="Unassembled WGS sequence"/>
</dbReference>
<keyword evidence="2" id="KW-1185">Reference proteome</keyword>
<accession>A0ABX5F7S0</accession>
<proteinExistence type="predicted"/>
<name>A0ABX5F7S0_9CHRO</name>
<dbReference type="EMBL" id="PVWP01000009">
    <property type="protein sequence ID" value="PSB36508.1"/>
    <property type="molecule type" value="Genomic_DNA"/>
</dbReference>
<protein>
    <recommendedName>
        <fullName evidence="3">Glycosyltransferase family 1 protein</fullName>
    </recommendedName>
</protein>
<reference evidence="1 2" key="1">
    <citation type="submission" date="2018-03" db="EMBL/GenBank/DDBJ databases">
        <title>The ancient ancestry and fast evolution of plastids.</title>
        <authorList>
            <person name="Moore K.R."/>
            <person name="Magnabosco C."/>
            <person name="Momper L."/>
            <person name="Gold D.A."/>
            <person name="Bosak T."/>
            <person name="Fournier G.P."/>
        </authorList>
    </citation>
    <scope>NUCLEOTIDE SEQUENCE [LARGE SCALE GENOMIC DNA]</scope>
    <source>
        <strain evidence="1 2">CCALA 015</strain>
    </source>
</reference>
<evidence type="ECO:0000313" key="2">
    <source>
        <dbReference type="Proteomes" id="UP000238218"/>
    </source>
</evidence>
<organism evidence="1 2">
    <name type="scientific">Aphanothece cf. minutissima CCALA 015</name>
    <dbReference type="NCBI Taxonomy" id="2107695"/>
    <lineage>
        <taxon>Bacteria</taxon>
        <taxon>Bacillati</taxon>
        <taxon>Cyanobacteriota</taxon>
        <taxon>Cyanophyceae</taxon>
        <taxon>Oscillatoriophycideae</taxon>
        <taxon>Chroococcales</taxon>
        <taxon>Aphanothecaceae</taxon>
        <taxon>Aphanothece</taxon>
    </lineage>
</organism>
<evidence type="ECO:0008006" key="3">
    <source>
        <dbReference type="Google" id="ProtNLM"/>
    </source>
</evidence>